<dbReference type="RefSeq" id="WP_101715122.1">
    <property type="nucleotide sequence ID" value="NZ_CP026100.1"/>
</dbReference>
<dbReference type="PANTHER" id="PTHR24221">
    <property type="entry name" value="ATP-BINDING CASSETTE SUB-FAMILY B"/>
    <property type="match status" value="1"/>
</dbReference>
<keyword evidence="4 11" id="KW-0067">ATP-binding</keyword>
<dbReference type="EMBL" id="CP026100">
    <property type="protein sequence ID" value="AYV46720.1"/>
    <property type="molecule type" value="Genomic_DNA"/>
</dbReference>
<name>A0A2N5CND7_9CAUL</name>
<evidence type="ECO:0000313" key="10">
    <source>
        <dbReference type="EMBL" id="AYV46720.1"/>
    </source>
</evidence>
<dbReference type="PROSITE" id="PS50929">
    <property type="entry name" value="ABC_TM1F"/>
    <property type="match status" value="1"/>
</dbReference>
<dbReference type="KEGG" id="cfh:C1707_10830"/>
<dbReference type="AlphaFoldDB" id="A0A2N5CND7"/>
<dbReference type="InterPro" id="IPR017871">
    <property type="entry name" value="ABC_transporter-like_CS"/>
</dbReference>
<dbReference type="GO" id="GO:0016887">
    <property type="term" value="F:ATP hydrolysis activity"/>
    <property type="evidence" value="ECO:0007669"/>
    <property type="project" value="InterPro"/>
</dbReference>
<evidence type="ECO:0000256" key="5">
    <source>
        <dbReference type="ARBA" id="ARBA00022989"/>
    </source>
</evidence>
<evidence type="ECO:0000256" key="1">
    <source>
        <dbReference type="ARBA" id="ARBA00004651"/>
    </source>
</evidence>
<dbReference type="Gene3D" id="1.20.1560.10">
    <property type="entry name" value="ABC transporter type 1, transmembrane domain"/>
    <property type="match status" value="1"/>
</dbReference>
<keyword evidence="6 7" id="KW-0472">Membrane</keyword>
<evidence type="ECO:0000256" key="6">
    <source>
        <dbReference type="ARBA" id="ARBA00023136"/>
    </source>
</evidence>
<evidence type="ECO:0000313" key="11">
    <source>
        <dbReference type="EMBL" id="PLR07956.1"/>
    </source>
</evidence>
<evidence type="ECO:0000256" key="7">
    <source>
        <dbReference type="SAM" id="Phobius"/>
    </source>
</evidence>
<feature type="transmembrane region" description="Helical" evidence="7">
    <location>
        <begin position="153"/>
        <end position="181"/>
    </location>
</feature>
<evidence type="ECO:0000256" key="2">
    <source>
        <dbReference type="ARBA" id="ARBA00022692"/>
    </source>
</evidence>
<proteinExistence type="predicted"/>
<dbReference type="Pfam" id="PF00005">
    <property type="entry name" value="ABC_tran"/>
    <property type="match status" value="1"/>
</dbReference>
<dbReference type="InterPro" id="IPR036640">
    <property type="entry name" value="ABC1_TM_sf"/>
</dbReference>
<keyword evidence="13" id="KW-1185">Reference proteome</keyword>
<organism evidence="11 12">
    <name type="scientific">Caulobacter flavus</name>
    <dbReference type="NCBI Taxonomy" id="1679497"/>
    <lineage>
        <taxon>Bacteria</taxon>
        <taxon>Pseudomonadati</taxon>
        <taxon>Pseudomonadota</taxon>
        <taxon>Alphaproteobacteria</taxon>
        <taxon>Caulobacterales</taxon>
        <taxon>Caulobacteraceae</taxon>
        <taxon>Caulobacter</taxon>
    </lineage>
</organism>
<dbReference type="InterPro" id="IPR039421">
    <property type="entry name" value="Type_1_exporter"/>
</dbReference>
<dbReference type="Proteomes" id="UP000281192">
    <property type="component" value="Chromosome"/>
</dbReference>
<dbReference type="InterPro" id="IPR011527">
    <property type="entry name" value="ABC1_TM_dom"/>
</dbReference>
<reference evidence="11 12" key="1">
    <citation type="submission" date="2017-12" db="EMBL/GenBank/DDBJ databases">
        <title>The genome sequence of Caulobacter flavus CGMCC1 15093.</title>
        <authorList>
            <person name="Gao J."/>
            <person name="Mao X."/>
            <person name="Sun J."/>
        </authorList>
    </citation>
    <scope>NUCLEOTIDE SEQUENCE [LARGE SCALE GENOMIC DNA]</scope>
    <source>
        <strain evidence="11 12">CGMCC1 15093</strain>
    </source>
</reference>
<evidence type="ECO:0000313" key="13">
    <source>
        <dbReference type="Proteomes" id="UP000281192"/>
    </source>
</evidence>
<evidence type="ECO:0000259" key="8">
    <source>
        <dbReference type="PROSITE" id="PS50893"/>
    </source>
</evidence>
<dbReference type="PANTHER" id="PTHR24221:SF654">
    <property type="entry name" value="ATP-BINDING CASSETTE SUB-FAMILY B MEMBER 6"/>
    <property type="match status" value="1"/>
</dbReference>
<keyword evidence="5 7" id="KW-1133">Transmembrane helix</keyword>
<feature type="transmembrane region" description="Helical" evidence="7">
    <location>
        <begin position="21"/>
        <end position="46"/>
    </location>
</feature>
<evidence type="ECO:0000313" key="12">
    <source>
        <dbReference type="Proteomes" id="UP000234483"/>
    </source>
</evidence>
<dbReference type="OrthoDB" id="5288404at2"/>
<dbReference type="SMART" id="SM00382">
    <property type="entry name" value="AAA"/>
    <property type="match status" value="1"/>
</dbReference>
<dbReference type="GO" id="GO:0140359">
    <property type="term" value="F:ABC-type transporter activity"/>
    <property type="evidence" value="ECO:0007669"/>
    <property type="project" value="InterPro"/>
</dbReference>
<feature type="domain" description="ABC transporter" evidence="8">
    <location>
        <begin position="311"/>
        <end position="546"/>
    </location>
</feature>
<dbReference type="InterPro" id="IPR003439">
    <property type="entry name" value="ABC_transporter-like_ATP-bd"/>
</dbReference>
<sequence length="548" mass="55584">MSKSPLSKLVAEQRRRQAGPLIIAAVAAAVVGAASTALLGLSGWFITGAALAGAAGLATAQAFNVLLPSATIRLLAILRTVARYGERLQGHAAALDALAAIRPRLFAALAAAPPREALAVSRGEAAARLVQDVDAVETRFVRLSAPWGAGAGVGMAIALAALAGVWPALAILTAIAVHLVLARALTRRLSAPAGAAIQAAAGELKEALAAFAAAAPELKVYGAQGPALDRIAALGDRLDALKVRAARAQGILGLSEGALTGLAVAVVLALAAPASAPLAALAALAAVMAIEAAAPIARAFEQDGAAEAAGQRLDALLRHAPSDTASAKAVRPALRLQDLDLPPGSRLALTGPTGSGKTTRLEQLLGLRSAPAGAFALDGEDGANLSPAALRPAFAYAPQDAALLAGTVRENLKLAAPAATDEALWAALDDAALADRVRALPQGLDTWLGEAGERLSGGERRRLSLARALLRDAPWLLLDEPTEGLDAATEALVVARLDARLRETGQGLVLVSHRRAPLALCERSMSVETVSRPAGSAISRPMIEPAKP</sequence>
<evidence type="ECO:0000259" key="9">
    <source>
        <dbReference type="PROSITE" id="PS50929"/>
    </source>
</evidence>
<dbReference type="InterPro" id="IPR027417">
    <property type="entry name" value="P-loop_NTPase"/>
</dbReference>
<dbReference type="Gene3D" id="3.40.50.300">
    <property type="entry name" value="P-loop containing nucleotide triphosphate hydrolases"/>
    <property type="match status" value="1"/>
</dbReference>
<dbReference type="InterPro" id="IPR003593">
    <property type="entry name" value="AAA+_ATPase"/>
</dbReference>
<dbReference type="PROSITE" id="PS50893">
    <property type="entry name" value="ABC_TRANSPORTER_2"/>
    <property type="match status" value="1"/>
</dbReference>
<feature type="transmembrane region" description="Helical" evidence="7">
    <location>
        <begin position="251"/>
        <end position="272"/>
    </location>
</feature>
<comment type="subcellular location">
    <subcellularLocation>
        <location evidence="1">Cell membrane</location>
        <topology evidence="1">Multi-pass membrane protein</topology>
    </subcellularLocation>
</comment>
<feature type="domain" description="ABC transmembrane type-1" evidence="9">
    <location>
        <begin position="22"/>
        <end position="272"/>
    </location>
</feature>
<keyword evidence="3" id="KW-0547">Nucleotide-binding</keyword>
<reference evidence="10 13" key="2">
    <citation type="submission" date="2018-01" db="EMBL/GenBank/DDBJ databases">
        <title>Complete genome sequence of Caulobacter flavus RHGG3.</title>
        <authorList>
            <person name="Yang E."/>
        </authorList>
    </citation>
    <scope>NUCLEOTIDE SEQUENCE [LARGE SCALE GENOMIC DNA]</scope>
    <source>
        <strain evidence="10 13">RHGG3</strain>
    </source>
</reference>
<evidence type="ECO:0000256" key="4">
    <source>
        <dbReference type="ARBA" id="ARBA00022840"/>
    </source>
</evidence>
<dbReference type="SUPFAM" id="SSF52540">
    <property type="entry name" value="P-loop containing nucleoside triphosphate hydrolases"/>
    <property type="match status" value="1"/>
</dbReference>
<dbReference type="GO" id="GO:0005886">
    <property type="term" value="C:plasma membrane"/>
    <property type="evidence" value="ECO:0007669"/>
    <property type="project" value="UniProtKB-SubCell"/>
</dbReference>
<protein>
    <submittedName>
        <fullName evidence="11">ABC transporter ATP-binding protein</fullName>
    </submittedName>
</protein>
<dbReference type="GO" id="GO:0005524">
    <property type="term" value="F:ATP binding"/>
    <property type="evidence" value="ECO:0007669"/>
    <property type="project" value="UniProtKB-KW"/>
</dbReference>
<keyword evidence="2 7" id="KW-0812">Transmembrane</keyword>
<accession>A0A2N5CND7</accession>
<dbReference type="SUPFAM" id="SSF90123">
    <property type="entry name" value="ABC transporter transmembrane region"/>
    <property type="match status" value="1"/>
</dbReference>
<dbReference type="GO" id="GO:0034040">
    <property type="term" value="F:ATPase-coupled lipid transmembrane transporter activity"/>
    <property type="evidence" value="ECO:0007669"/>
    <property type="project" value="TreeGrafter"/>
</dbReference>
<dbReference type="PROSITE" id="PS00211">
    <property type="entry name" value="ABC_TRANSPORTER_1"/>
    <property type="match status" value="1"/>
</dbReference>
<dbReference type="EMBL" id="PJRQ01000044">
    <property type="protein sequence ID" value="PLR07956.1"/>
    <property type="molecule type" value="Genomic_DNA"/>
</dbReference>
<dbReference type="Proteomes" id="UP000234483">
    <property type="component" value="Unassembled WGS sequence"/>
</dbReference>
<gene>
    <name evidence="10" type="ORF">C1707_10830</name>
    <name evidence="11" type="ORF">CFHF_22305</name>
</gene>
<evidence type="ECO:0000256" key="3">
    <source>
        <dbReference type="ARBA" id="ARBA00022741"/>
    </source>
</evidence>